<dbReference type="EMBL" id="CYRX01000033">
    <property type="protein sequence ID" value="CUH62157.1"/>
    <property type="molecule type" value="Genomic_DNA"/>
</dbReference>
<dbReference type="RefSeq" id="WP_133244392.1">
    <property type="nucleotide sequence ID" value="NZ_CYRX01000033.1"/>
</dbReference>
<sequence length="124" mass="13114">MRNWVLAFVLGLAAGQAGAVPSGQPLALWQIAWERMQGTQDLQLVIRAIAPKVGALGFEAAQADMDWICATHGLTLSGLPHGAAAQVVVNLMDTPIPRGTSNPDVAQYFSVYELADGACILEDL</sequence>
<dbReference type="Pfam" id="PF20107">
    <property type="entry name" value="DUF6497"/>
    <property type="match status" value="1"/>
</dbReference>
<feature type="chain" id="PRO_5006062220" evidence="1">
    <location>
        <begin position="20"/>
        <end position="124"/>
    </location>
</feature>
<evidence type="ECO:0000256" key="1">
    <source>
        <dbReference type="SAM" id="SignalP"/>
    </source>
</evidence>
<dbReference type="Proteomes" id="UP000051298">
    <property type="component" value="Unassembled WGS sequence"/>
</dbReference>
<dbReference type="InterPro" id="IPR045467">
    <property type="entry name" value="DUF6497"/>
</dbReference>
<evidence type="ECO:0000313" key="3">
    <source>
        <dbReference type="Proteomes" id="UP000051298"/>
    </source>
</evidence>
<proteinExistence type="predicted"/>
<dbReference type="AlphaFoldDB" id="A0A0P1F379"/>
<gene>
    <name evidence="2" type="ORF">THS5294_03471</name>
</gene>
<protein>
    <submittedName>
        <fullName evidence="2">Uncharacterized protein</fullName>
    </submittedName>
</protein>
<name>A0A0P1F379_9RHOB</name>
<dbReference type="STRING" id="266809.PM03_02720"/>
<organism evidence="2 3">
    <name type="scientific">Thalassobacter stenotrophicus</name>
    <dbReference type="NCBI Taxonomy" id="266809"/>
    <lineage>
        <taxon>Bacteria</taxon>
        <taxon>Pseudomonadati</taxon>
        <taxon>Pseudomonadota</taxon>
        <taxon>Alphaproteobacteria</taxon>
        <taxon>Rhodobacterales</taxon>
        <taxon>Roseobacteraceae</taxon>
        <taxon>Thalassobacter</taxon>
    </lineage>
</organism>
<feature type="signal peptide" evidence="1">
    <location>
        <begin position="1"/>
        <end position="19"/>
    </location>
</feature>
<accession>A0A0P1F379</accession>
<evidence type="ECO:0000313" key="2">
    <source>
        <dbReference type="EMBL" id="CUH62157.1"/>
    </source>
</evidence>
<keyword evidence="1" id="KW-0732">Signal</keyword>
<reference evidence="2 3" key="1">
    <citation type="submission" date="2015-09" db="EMBL/GenBank/DDBJ databases">
        <authorList>
            <consortium name="Swine Surveillance"/>
        </authorList>
    </citation>
    <scope>NUCLEOTIDE SEQUENCE [LARGE SCALE GENOMIC DNA]</scope>
    <source>
        <strain evidence="2 3">CECT 5294</strain>
    </source>
</reference>
<dbReference type="eggNOG" id="ENOG5033KPD">
    <property type="taxonomic scope" value="Bacteria"/>
</dbReference>